<dbReference type="SMART" id="SM00633">
    <property type="entry name" value="Glyco_10"/>
    <property type="match status" value="1"/>
</dbReference>
<comment type="catalytic activity">
    <reaction evidence="1 9">
        <text>Endohydrolysis of (1-&gt;4)-beta-D-xylosidic linkages in xylans.</text>
        <dbReference type="EC" id="3.2.1.8"/>
    </reaction>
</comment>
<sequence length="388" mass="42781">MRKFRIVLVGVLAAGSLYSIGPSTATAAPTKVTGGIAAQVATGGSVAHVPPAPSTDLPLRTLAREHGLGIGTAVDMTALDADPEYRSRVAREFSAVTAENVMKWESLEPARGEYNWAPADELVDFARRNGQKVHGHTLLWHNQLPAWLTQGVADGSISPAELRTIVRNHITTVVKHFRGKIRAWDVVNEAFTDGDSPVLRDTIFRQHLGPNYIADALRWAHAADPSAKLFLNDYATDNINPKSTAYYELAKQLLKQRVPLHGMGFQGHLDLQYPLPIDAPENLRRFDRLGLQTAFTEVDVRFFLPVDTYKTAGQVGSFNTLLQACLLTPRCVMFTVWGFSDKYSWVPGWFDGQGSATPMDENFQPKPAYRGLQQVLAVASDPNSRRGF</sequence>
<dbReference type="EMBL" id="JADBEB010000001">
    <property type="protein sequence ID" value="MBE1485452.1"/>
    <property type="molecule type" value="Genomic_DNA"/>
</dbReference>
<evidence type="ECO:0000256" key="9">
    <source>
        <dbReference type="RuleBase" id="RU361174"/>
    </source>
</evidence>
<dbReference type="PROSITE" id="PS51760">
    <property type="entry name" value="GH10_2"/>
    <property type="match status" value="1"/>
</dbReference>
<keyword evidence="5 9" id="KW-0378">Hydrolase</keyword>
<keyword evidence="4 10" id="KW-0732">Signal</keyword>
<keyword evidence="3" id="KW-0858">Xylan degradation</keyword>
<evidence type="ECO:0000256" key="5">
    <source>
        <dbReference type="ARBA" id="ARBA00022801"/>
    </source>
</evidence>
<comment type="similarity">
    <text evidence="2 9">Belongs to the glycosyl hydrolase 10 (cellulase F) family.</text>
</comment>
<keyword evidence="7 9" id="KW-0326">Glycosidase</keyword>
<evidence type="ECO:0000256" key="4">
    <source>
        <dbReference type="ARBA" id="ARBA00022729"/>
    </source>
</evidence>
<dbReference type="PANTHER" id="PTHR31490">
    <property type="entry name" value="GLYCOSYL HYDROLASE"/>
    <property type="match status" value="1"/>
</dbReference>
<dbReference type="InterPro" id="IPR017853">
    <property type="entry name" value="GH"/>
</dbReference>
<keyword evidence="13" id="KW-1185">Reference proteome</keyword>
<reference evidence="12" key="1">
    <citation type="submission" date="2020-10" db="EMBL/GenBank/DDBJ databases">
        <title>Sequencing the genomes of 1000 actinobacteria strains.</title>
        <authorList>
            <person name="Klenk H.-P."/>
        </authorList>
    </citation>
    <scope>NUCLEOTIDE SEQUENCE</scope>
    <source>
        <strain evidence="12">DSM 46832</strain>
    </source>
</reference>
<dbReference type="InterPro" id="IPR044846">
    <property type="entry name" value="GH10"/>
</dbReference>
<evidence type="ECO:0000259" key="11">
    <source>
        <dbReference type="PROSITE" id="PS51760"/>
    </source>
</evidence>
<feature type="domain" description="GH10" evidence="11">
    <location>
        <begin position="53"/>
        <end position="375"/>
    </location>
</feature>
<dbReference type="GO" id="GO:0031176">
    <property type="term" value="F:endo-1,4-beta-xylanase activity"/>
    <property type="evidence" value="ECO:0007669"/>
    <property type="project" value="UniProtKB-EC"/>
</dbReference>
<accession>A0A927LZN6</accession>
<dbReference type="Gene3D" id="3.20.20.80">
    <property type="entry name" value="Glycosidases"/>
    <property type="match status" value="1"/>
</dbReference>
<feature type="chain" id="PRO_5038101423" description="Beta-xylanase" evidence="10">
    <location>
        <begin position="28"/>
        <end position="388"/>
    </location>
</feature>
<dbReference type="PANTHER" id="PTHR31490:SF88">
    <property type="entry name" value="BETA-XYLANASE"/>
    <property type="match status" value="1"/>
</dbReference>
<dbReference type="SUPFAM" id="SSF51445">
    <property type="entry name" value="(Trans)glycosidases"/>
    <property type="match status" value="1"/>
</dbReference>
<dbReference type="InterPro" id="IPR001000">
    <property type="entry name" value="GH10_dom"/>
</dbReference>
<evidence type="ECO:0000256" key="2">
    <source>
        <dbReference type="ARBA" id="ARBA00007495"/>
    </source>
</evidence>
<evidence type="ECO:0000256" key="8">
    <source>
        <dbReference type="ARBA" id="ARBA00023326"/>
    </source>
</evidence>
<keyword evidence="8 9" id="KW-0624">Polysaccharide degradation</keyword>
<name>A0A927LZN6_9ACTN</name>
<dbReference type="Pfam" id="PF00331">
    <property type="entry name" value="Glyco_hydro_10"/>
    <property type="match status" value="1"/>
</dbReference>
<comment type="caution">
    <text evidence="12">The sequence shown here is derived from an EMBL/GenBank/DDBJ whole genome shotgun (WGS) entry which is preliminary data.</text>
</comment>
<keyword evidence="6 9" id="KW-0119">Carbohydrate metabolism</keyword>
<dbReference type="AlphaFoldDB" id="A0A927LZN6"/>
<evidence type="ECO:0000313" key="13">
    <source>
        <dbReference type="Proteomes" id="UP000649753"/>
    </source>
</evidence>
<feature type="signal peptide" evidence="10">
    <location>
        <begin position="1"/>
        <end position="27"/>
    </location>
</feature>
<evidence type="ECO:0000256" key="7">
    <source>
        <dbReference type="ARBA" id="ARBA00023295"/>
    </source>
</evidence>
<dbReference type="GO" id="GO:0045493">
    <property type="term" value="P:xylan catabolic process"/>
    <property type="evidence" value="ECO:0007669"/>
    <property type="project" value="UniProtKB-KW"/>
</dbReference>
<protein>
    <recommendedName>
        <fullName evidence="9">Beta-xylanase</fullName>
        <ecNumber evidence="9">3.2.1.8</ecNumber>
    </recommendedName>
</protein>
<evidence type="ECO:0000256" key="3">
    <source>
        <dbReference type="ARBA" id="ARBA00022651"/>
    </source>
</evidence>
<evidence type="ECO:0000256" key="6">
    <source>
        <dbReference type="ARBA" id="ARBA00023277"/>
    </source>
</evidence>
<organism evidence="12 13">
    <name type="scientific">Plantactinospora soyae</name>
    <dbReference type="NCBI Taxonomy" id="1544732"/>
    <lineage>
        <taxon>Bacteria</taxon>
        <taxon>Bacillati</taxon>
        <taxon>Actinomycetota</taxon>
        <taxon>Actinomycetes</taxon>
        <taxon>Micromonosporales</taxon>
        <taxon>Micromonosporaceae</taxon>
        <taxon>Plantactinospora</taxon>
    </lineage>
</organism>
<dbReference type="RefSeq" id="WP_192765635.1">
    <property type="nucleotide sequence ID" value="NZ_JADBEB010000001.1"/>
</dbReference>
<evidence type="ECO:0000313" key="12">
    <source>
        <dbReference type="EMBL" id="MBE1485452.1"/>
    </source>
</evidence>
<evidence type="ECO:0000256" key="10">
    <source>
        <dbReference type="SAM" id="SignalP"/>
    </source>
</evidence>
<gene>
    <name evidence="12" type="ORF">H4W31_001090</name>
</gene>
<dbReference type="Proteomes" id="UP000649753">
    <property type="component" value="Unassembled WGS sequence"/>
</dbReference>
<dbReference type="PRINTS" id="PR00134">
    <property type="entry name" value="GLHYDRLASE10"/>
</dbReference>
<evidence type="ECO:0000256" key="1">
    <source>
        <dbReference type="ARBA" id="ARBA00000681"/>
    </source>
</evidence>
<proteinExistence type="inferred from homology"/>
<dbReference type="EC" id="3.2.1.8" evidence="9"/>